<dbReference type="InterPro" id="IPR003653">
    <property type="entry name" value="Peptidase_C48_C"/>
</dbReference>
<accession>A0A4V5ZZZ4</accession>
<organism evidence="6 7">
    <name type="scientific">Steinernema carpocapsae</name>
    <name type="common">Entomopathogenic nematode</name>
    <dbReference type="NCBI Taxonomy" id="34508"/>
    <lineage>
        <taxon>Eukaryota</taxon>
        <taxon>Metazoa</taxon>
        <taxon>Ecdysozoa</taxon>
        <taxon>Nematoda</taxon>
        <taxon>Chromadorea</taxon>
        <taxon>Rhabditida</taxon>
        <taxon>Tylenchina</taxon>
        <taxon>Panagrolaimomorpha</taxon>
        <taxon>Strongyloidoidea</taxon>
        <taxon>Steinernematidae</taxon>
        <taxon>Steinernema</taxon>
    </lineage>
</organism>
<evidence type="ECO:0000256" key="4">
    <source>
        <dbReference type="SAM" id="MobiDB-lite"/>
    </source>
</evidence>
<evidence type="ECO:0000256" key="1">
    <source>
        <dbReference type="ARBA" id="ARBA00005234"/>
    </source>
</evidence>
<dbReference type="PROSITE" id="PS50600">
    <property type="entry name" value="ULP_PROTEASE"/>
    <property type="match status" value="1"/>
</dbReference>
<feature type="compositionally biased region" description="Basic and acidic residues" evidence="4">
    <location>
        <begin position="345"/>
        <end position="382"/>
    </location>
</feature>
<evidence type="ECO:0000256" key="3">
    <source>
        <dbReference type="ARBA" id="ARBA00022801"/>
    </source>
</evidence>
<keyword evidence="7" id="KW-1185">Reference proteome</keyword>
<evidence type="ECO:0000313" key="7">
    <source>
        <dbReference type="Proteomes" id="UP000298663"/>
    </source>
</evidence>
<dbReference type="AlphaFoldDB" id="A0A4V5ZZZ4"/>
<protein>
    <recommendedName>
        <fullName evidence="5">Ubiquitin-like protease family profile domain-containing protein</fullName>
    </recommendedName>
</protein>
<dbReference type="Gene3D" id="3.40.395.10">
    <property type="entry name" value="Adenoviral Proteinase, Chain A"/>
    <property type="match status" value="1"/>
</dbReference>
<proteinExistence type="inferred from homology"/>
<evidence type="ECO:0000256" key="2">
    <source>
        <dbReference type="ARBA" id="ARBA00022670"/>
    </source>
</evidence>
<feature type="compositionally biased region" description="Low complexity" evidence="4">
    <location>
        <begin position="24"/>
        <end position="41"/>
    </location>
</feature>
<dbReference type="EMBL" id="AZBU02000007">
    <property type="protein sequence ID" value="TKR69485.1"/>
    <property type="molecule type" value="Genomic_DNA"/>
</dbReference>
<dbReference type="Pfam" id="PF02902">
    <property type="entry name" value="Peptidase_C48"/>
    <property type="match status" value="1"/>
</dbReference>
<keyword evidence="3" id="KW-0378">Hydrolase</keyword>
<evidence type="ECO:0000313" key="6">
    <source>
        <dbReference type="EMBL" id="TKR69485.1"/>
    </source>
</evidence>
<dbReference type="SUPFAM" id="SSF54001">
    <property type="entry name" value="Cysteine proteinases"/>
    <property type="match status" value="1"/>
</dbReference>
<feature type="compositionally biased region" description="Basic and acidic residues" evidence="4">
    <location>
        <begin position="315"/>
        <end position="332"/>
    </location>
</feature>
<evidence type="ECO:0000259" key="5">
    <source>
        <dbReference type="PROSITE" id="PS50600"/>
    </source>
</evidence>
<gene>
    <name evidence="6" type="ORF">L596_021638</name>
</gene>
<name>A0A4V5ZZZ4_STECR</name>
<keyword evidence="2" id="KW-0645">Protease</keyword>
<feature type="region of interest" description="Disordered" evidence="4">
    <location>
        <begin position="1"/>
        <end position="52"/>
    </location>
</feature>
<sequence length="503" mass="56930">MSVSTRPDSSSEGTPISESAPTLSRSSESWRRAASTTSRIRPPGSMTPQSASSPCWRYVFIIITLFQVYIGATSQRGQRNAARCSPALHLLGHQEEDGTFADPMEYLILRRSDFEMAILPVHVNNDHWIAAIVDVRRHCIMVYDSLRGLSWQLREDLLKTASSLAAHRGMPGSFTIREAKDDERAMQPDTTSCGVYTAHHLKEAMRQLAADRTTFPASWLPREKEEALRLRLESARILREAFGFMEIDSQEETSDALSKSMSQLQTCSTKRTQLEAAEMCSTPTKRAKRVNTTATPENVVTRIYSQRCDLSQKSAEEIAGHRRIQKQESAKRNREKRRQQAAENRQQKRETINAAEVARRAKNREEVNSAEVTRRAVNREEVNASQNARRADNREEVNAAEVARRAVNREEVNASQNARRADNREEVNASQNARRAQIRRSIDFKEPTSRCAKTTHIGLGCASKTVNHRIQQFHVGEFDQRCPYCHALQLKSEKGSLLSLILI</sequence>
<feature type="domain" description="Ubiquitin-like protease family profile" evidence="5">
    <location>
        <begin position="1"/>
        <end position="204"/>
    </location>
</feature>
<feature type="compositionally biased region" description="Basic and acidic residues" evidence="4">
    <location>
        <begin position="389"/>
        <end position="412"/>
    </location>
</feature>
<reference evidence="6 7" key="2">
    <citation type="journal article" date="2019" name="G3 (Bethesda)">
        <title>Hybrid Assembly of the Genome of the Entomopathogenic Nematode Steinernema carpocapsae Identifies the X-Chromosome.</title>
        <authorList>
            <person name="Serra L."/>
            <person name="Macchietto M."/>
            <person name="Macias-Munoz A."/>
            <person name="McGill C.J."/>
            <person name="Rodriguez I.M."/>
            <person name="Rodriguez B."/>
            <person name="Murad R."/>
            <person name="Mortazavi A."/>
        </authorList>
    </citation>
    <scope>NUCLEOTIDE SEQUENCE [LARGE SCALE GENOMIC DNA]</scope>
    <source>
        <strain evidence="6 7">ALL</strain>
    </source>
</reference>
<reference evidence="6 7" key="1">
    <citation type="journal article" date="2015" name="Genome Biol.">
        <title>Comparative genomics of Steinernema reveals deeply conserved gene regulatory networks.</title>
        <authorList>
            <person name="Dillman A.R."/>
            <person name="Macchietto M."/>
            <person name="Porter C.F."/>
            <person name="Rogers A."/>
            <person name="Williams B."/>
            <person name="Antoshechkin I."/>
            <person name="Lee M.M."/>
            <person name="Goodwin Z."/>
            <person name="Lu X."/>
            <person name="Lewis E.E."/>
            <person name="Goodrich-Blair H."/>
            <person name="Stock S.P."/>
            <person name="Adams B.J."/>
            <person name="Sternberg P.W."/>
            <person name="Mortazavi A."/>
        </authorList>
    </citation>
    <scope>NUCLEOTIDE SEQUENCE [LARGE SCALE GENOMIC DNA]</scope>
    <source>
        <strain evidence="6 7">ALL</strain>
    </source>
</reference>
<dbReference type="Proteomes" id="UP000298663">
    <property type="component" value="Unassembled WGS sequence"/>
</dbReference>
<feature type="compositionally biased region" description="Polar residues" evidence="4">
    <location>
        <begin position="1"/>
        <end position="23"/>
    </location>
</feature>
<comment type="caution">
    <text evidence="6">The sequence shown here is derived from an EMBL/GenBank/DDBJ whole genome shotgun (WGS) entry which is preliminary data.</text>
</comment>
<feature type="region of interest" description="Disordered" evidence="4">
    <location>
        <begin position="315"/>
        <end position="439"/>
    </location>
</feature>
<dbReference type="GO" id="GO:0006508">
    <property type="term" value="P:proteolysis"/>
    <property type="evidence" value="ECO:0007669"/>
    <property type="project" value="UniProtKB-KW"/>
</dbReference>
<dbReference type="GO" id="GO:0008234">
    <property type="term" value="F:cysteine-type peptidase activity"/>
    <property type="evidence" value="ECO:0007669"/>
    <property type="project" value="InterPro"/>
</dbReference>
<comment type="similarity">
    <text evidence="1">Belongs to the peptidase C48 family.</text>
</comment>
<dbReference type="InterPro" id="IPR038765">
    <property type="entry name" value="Papain-like_cys_pep_sf"/>
</dbReference>